<protein>
    <submittedName>
        <fullName evidence="3">Uncharacterized protein</fullName>
    </submittedName>
</protein>
<proteinExistence type="predicted"/>
<feature type="region of interest" description="Disordered" evidence="1">
    <location>
        <begin position="53"/>
        <end position="103"/>
    </location>
</feature>
<sequence>MKKSQRQVPSSRFGAAFGAGDGGRNMALKDIGFVILSVVFLSFSVYLRYTNHKRRGSGSRNDNAGAASNPNQQAAAANNDPTKANGSSKDQKQRRKKKGNKGQ</sequence>
<feature type="compositionally biased region" description="Basic residues" evidence="1">
    <location>
        <begin position="92"/>
        <end position="103"/>
    </location>
</feature>
<gene>
    <name evidence="3" type="ORF">SEMRO_102_G052110.1</name>
</gene>
<dbReference type="Proteomes" id="UP001153069">
    <property type="component" value="Unassembled WGS sequence"/>
</dbReference>
<comment type="caution">
    <text evidence="3">The sequence shown here is derived from an EMBL/GenBank/DDBJ whole genome shotgun (WGS) entry which is preliminary data.</text>
</comment>
<feature type="compositionally biased region" description="Low complexity" evidence="1">
    <location>
        <begin position="63"/>
        <end position="79"/>
    </location>
</feature>
<name>A0A9N8H536_9STRA</name>
<keyword evidence="2" id="KW-0812">Transmembrane</keyword>
<feature type="transmembrane region" description="Helical" evidence="2">
    <location>
        <begin position="31"/>
        <end position="49"/>
    </location>
</feature>
<organism evidence="3 4">
    <name type="scientific">Seminavis robusta</name>
    <dbReference type="NCBI Taxonomy" id="568900"/>
    <lineage>
        <taxon>Eukaryota</taxon>
        <taxon>Sar</taxon>
        <taxon>Stramenopiles</taxon>
        <taxon>Ochrophyta</taxon>
        <taxon>Bacillariophyta</taxon>
        <taxon>Bacillariophyceae</taxon>
        <taxon>Bacillariophycidae</taxon>
        <taxon>Naviculales</taxon>
        <taxon>Naviculaceae</taxon>
        <taxon>Seminavis</taxon>
    </lineage>
</organism>
<keyword evidence="2" id="KW-1133">Transmembrane helix</keyword>
<evidence type="ECO:0000256" key="2">
    <source>
        <dbReference type="SAM" id="Phobius"/>
    </source>
</evidence>
<evidence type="ECO:0000313" key="4">
    <source>
        <dbReference type="Proteomes" id="UP001153069"/>
    </source>
</evidence>
<evidence type="ECO:0000256" key="1">
    <source>
        <dbReference type="SAM" id="MobiDB-lite"/>
    </source>
</evidence>
<dbReference type="AlphaFoldDB" id="A0A9N8H536"/>
<reference evidence="3" key="1">
    <citation type="submission" date="2020-06" db="EMBL/GenBank/DDBJ databases">
        <authorList>
            <consortium name="Plant Systems Biology data submission"/>
        </authorList>
    </citation>
    <scope>NUCLEOTIDE SEQUENCE</scope>
    <source>
        <strain evidence="3">D6</strain>
    </source>
</reference>
<feature type="region of interest" description="Disordered" evidence="1">
    <location>
        <begin position="1"/>
        <end position="22"/>
    </location>
</feature>
<keyword evidence="4" id="KW-1185">Reference proteome</keyword>
<keyword evidence="2" id="KW-0472">Membrane</keyword>
<dbReference type="EMBL" id="CAICTM010000101">
    <property type="protein sequence ID" value="CAB9501206.1"/>
    <property type="molecule type" value="Genomic_DNA"/>
</dbReference>
<feature type="compositionally biased region" description="Polar residues" evidence="1">
    <location>
        <begin position="1"/>
        <end position="10"/>
    </location>
</feature>
<evidence type="ECO:0000313" key="3">
    <source>
        <dbReference type="EMBL" id="CAB9501206.1"/>
    </source>
</evidence>
<accession>A0A9N8H536</accession>